<keyword evidence="4 6" id="KW-0472">Membrane</keyword>
<evidence type="ECO:0000313" key="7">
    <source>
        <dbReference type="EMBL" id="RUS82292.1"/>
    </source>
</evidence>
<evidence type="ECO:0000256" key="2">
    <source>
        <dbReference type="ARBA" id="ARBA00022692"/>
    </source>
</evidence>
<dbReference type="Gene3D" id="1.20.1250.20">
    <property type="entry name" value="MFS general substrate transporter like domains"/>
    <property type="match status" value="1"/>
</dbReference>
<keyword evidence="2 6" id="KW-0812">Transmembrane</keyword>
<dbReference type="PANTHER" id="PTHR11662:SF455">
    <property type="entry name" value="GH23975P"/>
    <property type="match status" value="1"/>
</dbReference>
<comment type="caution">
    <text evidence="7">The sequence shown here is derived from an EMBL/GenBank/DDBJ whole genome shotgun (WGS) entry which is preliminary data.</text>
</comment>
<dbReference type="PANTHER" id="PTHR11662">
    <property type="entry name" value="SOLUTE CARRIER FAMILY 17"/>
    <property type="match status" value="1"/>
</dbReference>
<evidence type="ECO:0000313" key="8">
    <source>
        <dbReference type="Proteomes" id="UP000271974"/>
    </source>
</evidence>
<feature type="compositionally biased region" description="Polar residues" evidence="5">
    <location>
        <begin position="173"/>
        <end position="189"/>
    </location>
</feature>
<feature type="transmembrane region" description="Helical" evidence="6">
    <location>
        <begin position="79"/>
        <end position="100"/>
    </location>
</feature>
<dbReference type="EMBL" id="RQTK01000292">
    <property type="protein sequence ID" value="RUS82292.1"/>
    <property type="molecule type" value="Genomic_DNA"/>
</dbReference>
<dbReference type="OrthoDB" id="6160692at2759"/>
<evidence type="ECO:0000256" key="4">
    <source>
        <dbReference type="ARBA" id="ARBA00023136"/>
    </source>
</evidence>
<reference evidence="7 8" key="1">
    <citation type="submission" date="2019-01" db="EMBL/GenBank/DDBJ databases">
        <title>A draft genome assembly of the solar-powered sea slug Elysia chlorotica.</title>
        <authorList>
            <person name="Cai H."/>
            <person name="Li Q."/>
            <person name="Fang X."/>
            <person name="Li J."/>
            <person name="Curtis N.E."/>
            <person name="Altenburger A."/>
            <person name="Shibata T."/>
            <person name="Feng M."/>
            <person name="Maeda T."/>
            <person name="Schwartz J.A."/>
            <person name="Shigenobu S."/>
            <person name="Lundholm N."/>
            <person name="Nishiyama T."/>
            <person name="Yang H."/>
            <person name="Hasebe M."/>
            <person name="Li S."/>
            <person name="Pierce S.K."/>
            <person name="Wang J."/>
        </authorList>
    </citation>
    <scope>NUCLEOTIDE SEQUENCE [LARGE SCALE GENOMIC DNA]</scope>
    <source>
        <strain evidence="7">EC2010</strain>
        <tissue evidence="7">Whole organism of an adult</tissue>
    </source>
</reference>
<gene>
    <name evidence="7" type="ORF">EGW08_009924</name>
</gene>
<dbReference type="GO" id="GO:0022857">
    <property type="term" value="F:transmembrane transporter activity"/>
    <property type="evidence" value="ECO:0007669"/>
    <property type="project" value="TreeGrafter"/>
</dbReference>
<evidence type="ECO:0000256" key="1">
    <source>
        <dbReference type="ARBA" id="ARBA00004141"/>
    </source>
</evidence>
<organism evidence="7 8">
    <name type="scientific">Elysia chlorotica</name>
    <name type="common">Eastern emerald elysia</name>
    <name type="synonym">Sea slug</name>
    <dbReference type="NCBI Taxonomy" id="188477"/>
    <lineage>
        <taxon>Eukaryota</taxon>
        <taxon>Metazoa</taxon>
        <taxon>Spiralia</taxon>
        <taxon>Lophotrochozoa</taxon>
        <taxon>Mollusca</taxon>
        <taxon>Gastropoda</taxon>
        <taxon>Heterobranchia</taxon>
        <taxon>Euthyneura</taxon>
        <taxon>Panpulmonata</taxon>
        <taxon>Sacoglossa</taxon>
        <taxon>Placobranchoidea</taxon>
        <taxon>Plakobranchidae</taxon>
        <taxon>Elysia</taxon>
    </lineage>
</organism>
<evidence type="ECO:0008006" key="9">
    <source>
        <dbReference type="Google" id="ProtNLM"/>
    </source>
</evidence>
<dbReference type="SUPFAM" id="SSF103473">
    <property type="entry name" value="MFS general substrate transporter"/>
    <property type="match status" value="1"/>
</dbReference>
<comment type="subcellular location">
    <subcellularLocation>
        <location evidence="1">Membrane</location>
        <topology evidence="1">Multi-pass membrane protein</topology>
    </subcellularLocation>
</comment>
<accession>A0A433TL47</accession>
<name>A0A433TL47_ELYCH</name>
<protein>
    <recommendedName>
        <fullName evidence="9">Major facilitator superfamily (MFS) profile domain-containing protein</fullName>
    </recommendedName>
</protein>
<proteinExistence type="predicted"/>
<dbReference type="InterPro" id="IPR036259">
    <property type="entry name" value="MFS_trans_sf"/>
</dbReference>
<dbReference type="Proteomes" id="UP000271974">
    <property type="component" value="Unassembled WGS sequence"/>
</dbReference>
<dbReference type="GO" id="GO:0006820">
    <property type="term" value="P:monoatomic anion transport"/>
    <property type="evidence" value="ECO:0007669"/>
    <property type="project" value="TreeGrafter"/>
</dbReference>
<keyword evidence="8" id="KW-1185">Reference proteome</keyword>
<feature type="transmembrane region" description="Helical" evidence="6">
    <location>
        <begin position="45"/>
        <end position="67"/>
    </location>
</feature>
<feature type="transmembrane region" description="Helical" evidence="6">
    <location>
        <begin position="20"/>
        <end position="39"/>
    </location>
</feature>
<evidence type="ECO:0000256" key="5">
    <source>
        <dbReference type="SAM" id="MobiDB-lite"/>
    </source>
</evidence>
<dbReference type="InterPro" id="IPR050382">
    <property type="entry name" value="MFS_Na/Anion_cotransporter"/>
</dbReference>
<feature type="transmembrane region" description="Helical" evidence="6">
    <location>
        <begin position="112"/>
        <end position="131"/>
    </location>
</feature>
<dbReference type="STRING" id="188477.A0A433TL47"/>
<feature type="region of interest" description="Disordered" evidence="5">
    <location>
        <begin position="173"/>
        <end position="198"/>
    </location>
</feature>
<evidence type="ECO:0000256" key="6">
    <source>
        <dbReference type="SAM" id="Phobius"/>
    </source>
</evidence>
<dbReference type="AlphaFoldDB" id="A0A433TL47"/>
<evidence type="ECO:0000256" key="3">
    <source>
        <dbReference type="ARBA" id="ARBA00022989"/>
    </source>
</evidence>
<sequence>MLGNFLIGRRVMPYRVVKKVCLCGAFGGAALVHLALAFFDRDSRWLAVGCVMVGQGVANSFSLLSSVTQDLAPRFSGTLHGVSLAFGLLVGLSSPLVVSALTPNGVYIEWRVVWILLSAVYLCGSIMFLVLGDCRVQPWATFTPHKVTRQCHENGKSVDIEAEQSLLGLEQKPSTADQVTAEGQKNGKSTDIEVNGCL</sequence>
<dbReference type="GO" id="GO:0016020">
    <property type="term" value="C:membrane"/>
    <property type="evidence" value="ECO:0007669"/>
    <property type="project" value="UniProtKB-SubCell"/>
</dbReference>
<keyword evidence="3 6" id="KW-1133">Transmembrane helix</keyword>